<gene>
    <name evidence="1" type="ORF">IAC79_04060</name>
</gene>
<protein>
    <recommendedName>
        <fullName evidence="3">DUF3987 domain-containing protein</fullName>
    </recommendedName>
</protein>
<reference evidence="1" key="1">
    <citation type="submission" date="2020-10" db="EMBL/GenBank/DDBJ databases">
        <authorList>
            <person name="Gilroy R."/>
        </authorList>
    </citation>
    <scope>NUCLEOTIDE SEQUENCE</scope>
    <source>
        <strain evidence="1">35461</strain>
    </source>
</reference>
<name>A0A9D1NMA0_9BACT</name>
<dbReference type="EMBL" id="DVOR01000129">
    <property type="protein sequence ID" value="HIV09270.1"/>
    <property type="molecule type" value="Genomic_DNA"/>
</dbReference>
<evidence type="ECO:0000313" key="2">
    <source>
        <dbReference type="Proteomes" id="UP000886845"/>
    </source>
</evidence>
<proteinExistence type="predicted"/>
<evidence type="ECO:0000313" key="1">
    <source>
        <dbReference type="EMBL" id="HIV09270.1"/>
    </source>
</evidence>
<organism evidence="1 2">
    <name type="scientific">Candidatus Spyradenecus faecavium</name>
    <dbReference type="NCBI Taxonomy" id="2840947"/>
    <lineage>
        <taxon>Bacteria</taxon>
        <taxon>Pseudomonadati</taxon>
        <taxon>Lentisphaerota</taxon>
        <taxon>Lentisphaeria</taxon>
        <taxon>Lentisphaerales</taxon>
        <taxon>Lentisphaeraceae</taxon>
        <taxon>Lentisphaeraceae incertae sedis</taxon>
        <taxon>Candidatus Spyradenecus</taxon>
    </lineage>
</organism>
<accession>A0A9D1NMA0</accession>
<evidence type="ECO:0008006" key="3">
    <source>
        <dbReference type="Google" id="ProtNLM"/>
    </source>
</evidence>
<dbReference type="Proteomes" id="UP000886845">
    <property type="component" value="Unassembled WGS sequence"/>
</dbReference>
<comment type="caution">
    <text evidence="1">The sequence shown here is derived from an EMBL/GenBank/DDBJ whole genome shotgun (WGS) entry which is preliminary data.</text>
</comment>
<reference evidence="1" key="2">
    <citation type="journal article" date="2021" name="PeerJ">
        <title>Extensive microbial diversity within the chicken gut microbiome revealed by metagenomics and culture.</title>
        <authorList>
            <person name="Gilroy R."/>
            <person name="Ravi A."/>
            <person name="Getino M."/>
            <person name="Pursley I."/>
            <person name="Horton D.L."/>
            <person name="Alikhan N.F."/>
            <person name="Baker D."/>
            <person name="Gharbi K."/>
            <person name="Hall N."/>
            <person name="Watson M."/>
            <person name="Adriaenssens E.M."/>
            <person name="Foster-Nyarko E."/>
            <person name="Jarju S."/>
            <person name="Secka A."/>
            <person name="Antonio M."/>
            <person name="Oren A."/>
            <person name="Chaudhuri R.R."/>
            <person name="La Ragione R."/>
            <person name="Hildebrand F."/>
            <person name="Pallen M.J."/>
        </authorList>
    </citation>
    <scope>NUCLEOTIDE SEQUENCE</scope>
    <source>
        <strain evidence="1">35461</strain>
    </source>
</reference>
<dbReference type="AlphaFoldDB" id="A0A9D1NMA0"/>
<sequence length="775" mass="87015">MTFDHQEITAALKAWFRPGEVFEVRALEATTKQWNTRPHTEAGYFDLEHLPDLLRSLDTLTAYKGIYVTLNPLTPAVLGRARYVFKHDKLIGAKDEEVLCRRWLPIDCDAKRVSGVPSSEDEHAYALAKARDIRDGFASMGWPDPIFIDSGNGAQLLYRLPDLPPGSDLVKRTLEALQPCSDDHVEIDQTVFNPARIWRLPGTLNRKGDPCPEQLRHHRPSRVLVLPAADVVVPLHTLEASMPRSVEAPKTIETSSFSLTAFIARHFPNAKPMPYNGGTKWVLDVCPFNPDHNDRSAVITQTSEGRIGFVCHHNGCSGKTWHDLRTLLEPPTSLPDVSIDTTAILQRKAPTPPPPPRVVPQKEWEKVTLETLEREVLPGTILERITRLLSQVTTPPLPLAFTLPKALVLIGAALSERTDEEGPASRQGVELARLALNSAGGQVCNMYCLLAAPSGTGKDIGGLEEKMARRNNWFVGSAGSKEGLYDAYMVKPNGILKISELQPYLEPRHWQHEAAQFFTEAFNQGAFNHCQSMRVKNAVPRQSNYCYPNVLANIQPDVFERIARPIDIESGLLGRFLVSHAPHFCGDPGRFNLKETLSTLQSYLDLFTRKCGLLDLPDHYASDLKASLMEDAPSMMFSHIARLCNEYYPRLATVLSVTESAITQGPEVLLTPDVWHRAKLLIHWFYHNAYRLFGRITDDDDRSRRREIVLLRVLRRARKVDCPHGFTRRDISLGGLKGTDAKERKEALDEMLDRGWLTLEGLSYHLTDLAPELDC</sequence>